<dbReference type="CDD" id="cd01949">
    <property type="entry name" value="GGDEF"/>
    <property type="match status" value="1"/>
</dbReference>
<dbReference type="InterPro" id="IPR000014">
    <property type="entry name" value="PAS"/>
</dbReference>
<dbReference type="Proteomes" id="UP001482513">
    <property type="component" value="Unassembled WGS sequence"/>
</dbReference>
<proteinExistence type="predicted"/>
<dbReference type="PANTHER" id="PTHR46663:SF2">
    <property type="entry name" value="GGDEF DOMAIN-CONTAINING PROTEIN"/>
    <property type="match status" value="1"/>
</dbReference>
<dbReference type="SUPFAM" id="SSF55785">
    <property type="entry name" value="PYP-like sensor domain (PAS domain)"/>
    <property type="match status" value="1"/>
</dbReference>
<dbReference type="Pfam" id="PF00989">
    <property type="entry name" value="PAS"/>
    <property type="match status" value="1"/>
</dbReference>
<dbReference type="InterPro" id="IPR029787">
    <property type="entry name" value="Nucleotide_cyclase"/>
</dbReference>
<evidence type="ECO:0000259" key="3">
    <source>
        <dbReference type="PROSITE" id="PS50887"/>
    </source>
</evidence>
<dbReference type="InterPro" id="IPR000160">
    <property type="entry name" value="GGDEF_dom"/>
</dbReference>
<dbReference type="InterPro" id="IPR043128">
    <property type="entry name" value="Rev_trsase/Diguanyl_cyclase"/>
</dbReference>
<dbReference type="InterPro" id="IPR035965">
    <property type="entry name" value="PAS-like_dom_sf"/>
</dbReference>
<protein>
    <submittedName>
        <fullName evidence="4">Diguanylate cyclase</fullName>
        <ecNumber evidence="4">2.7.7.65</ecNumber>
    </submittedName>
</protein>
<dbReference type="NCBIfam" id="TIGR00254">
    <property type="entry name" value="GGDEF"/>
    <property type="match status" value="1"/>
</dbReference>
<feature type="coiled-coil region" evidence="1">
    <location>
        <begin position="33"/>
        <end position="77"/>
    </location>
</feature>
<keyword evidence="1" id="KW-0175">Coiled coil</keyword>
<gene>
    <name evidence="4" type="ORF">NC992_03700</name>
</gene>
<dbReference type="PROSITE" id="PS50887">
    <property type="entry name" value="GGDEF"/>
    <property type="match status" value="1"/>
</dbReference>
<evidence type="ECO:0000256" key="1">
    <source>
        <dbReference type="SAM" id="Coils"/>
    </source>
</evidence>
<keyword evidence="4" id="KW-0808">Transferase</keyword>
<accession>A0ABV0JZL4</accession>
<dbReference type="EMBL" id="JAMPKX010000001">
    <property type="protein sequence ID" value="MEP0945969.1"/>
    <property type="molecule type" value="Genomic_DNA"/>
</dbReference>
<dbReference type="InterPro" id="IPR013767">
    <property type="entry name" value="PAS_fold"/>
</dbReference>
<keyword evidence="4" id="KW-0548">Nucleotidyltransferase</keyword>
<dbReference type="EC" id="2.7.7.65" evidence="4"/>
<feature type="domain" description="PAC" evidence="2">
    <location>
        <begin position="143"/>
        <end position="193"/>
    </location>
</feature>
<dbReference type="CDD" id="cd00130">
    <property type="entry name" value="PAS"/>
    <property type="match status" value="1"/>
</dbReference>
<name>A0ABV0JZL4_9CYAN</name>
<dbReference type="SMART" id="SM00091">
    <property type="entry name" value="PAS"/>
    <property type="match status" value="1"/>
</dbReference>
<evidence type="ECO:0000313" key="5">
    <source>
        <dbReference type="Proteomes" id="UP001482513"/>
    </source>
</evidence>
<sequence>MFKRIDAVQQRALLLHQHASASPIQPELLALALDDLSLVLEELRTAHEELIQQNQALADYRQQLEIERQRYQDLFNLAPDGYLVTDTKGIIQAGNVAIAAMLRQPQESLVGKPMVLFLPIKHRRAFYAMLAQLSRAAQALPKKAWETKLLPREGPDIDVAITVSISREGRESHLRWLVRDITEKKQAEARIHYQAFYDRLTGLPNRAFLDTYLPKVLAQADRQQTQVAVAFLDLDKFKDVNDSLGHEVGDQMLHRVAERLAQCLRSEDLLVRWGGDEFVLVLSRLTAADSVGRTCDRILESLELAFEIDDHQLHIGTSIGIALFPQDGTDPTTLLRHADHALYQAKNQGRNTYRFYQPGLTIKCLDDGEQSQGSQ</sequence>
<dbReference type="Gene3D" id="3.30.70.270">
    <property type="match status" value="1"/>
</dbReference>
<organism evidence="4 5">
    <name type="scientific">Leptolyngbya subtilissima DQ-A4</name>
    <dbReference type="NCBI Taxonomy" id="2933933"/>
    <lineage>
        <taxon>Bacteria</taxon>
        <taxon>Bacillati</taxon>
        <taxon>Cyanobacteriota</taxon>
        <taxon>Cyanophyceae</taxon>
        <taxon>Leptolyngbyales</taxon>
        <taxon>Leptolyngbyaceae</taxon>
        <taxon>Leptolyngbya group</taxon>
        <taxon>Leptolyngbya</taxon>
    </lineage>
</organism>
<dbReference type="SUPFAM" id="SSF55073">
    <property type="entry name" value="Nucleotide cyclase"/>
    <property type="match status" value="1"/>
</dbReference>
<dbReference type="Pfam" id="PF00990">
    <property type="entry name" value="GGDEF"/>
    <property type="match status" value="1"/>
</dbReference>
<dbReference type="SMART" id="SM00267">
    <property type="entry name" value="GGDEF"/>
    <property type="match status" value="1"/>
</dbReference>
<dbReference type="PROSITE" id="PS50113">
    <property type="entry name" value="PAC"/>
    <property type="match status" value="1"/>
</dbReference>
<dbReference type="RefSeq" id="WP_206755205.1">
    <property type="nucleotide sequence ID" value="NZ_JAMPKX010000001.1"/>
</dbReference>
<dbReference type="NCBIfam" id="TIGR00229">
    <property type="entry name" value="sensory_box"/>
    <property type="match status" value="1"/>
</dbReference>
<comment type="caution">
    <text evidence="4">The sequence shown here is derived from an EMBL/GenBank/DDBJ whole genome shotgun (WGS) entry which is preliminary data.</text>
</comment>
<keyword evidence="5" id="KW-1185">Reference proteome</keyword>
<evidence type="ECO:0000259" key="2">
    <source>
        <dbReference type="PROSITE" id="PS50113"/>
    </source>
</evidence>
<dbReference type="Gene3D" id="3.30.450.20">
    <property type="entry name" value="PAS domain"/>
    <property type="match status" value="1"/>
</dbReference>
<reference evidence="4 5" key="1">
    <citation type="submission" date="2022-04" db="EMBL/GenBank/DDBJ databases">
        <title>Positive selection, recombination, and allopatry shape intraspecific diversity of widespread and dominant cyanobacteria.</title>
        <authorList>
            <person name="Wei J."/>
            <person name="Shu W."/>
            <person name="Hu C."/>
        </authorList>
    </citation>
    <scope>NUCLEOTIDE SEQUENCE [LARGE SCALE GENOMIC DNA]</scope>
    <source>
        <strain evidence="4 5">DQ-A4</strain>
    </source>
</reference>
<dbReference type="GO" id="GO:0052621">
    <property type="term" value="F:diguanylate cyclase activity"/>
    <property type="evidence" value="ECO:0007669"/>
    <property type="project" value="UniProtKB-EC"/>
</dbReference>
<dbReference type="PANTHER" id="PTHR46663">
    <property type="entry name" value="DIGUANYLATE CYCLASE DGCT-RELATED"/>
    <property type="match status" value="1"/>
</dbReference>
<evidence type="ECO:0000313" key="4">
    <source>
        <dbReference type="EMBL" id="MEP0945969.1"/>
    </source>
</evidence>
<feature type="domain" description="GGDEF" evidence="3">
    <location>
        <begin position="225"/>
        <end position="358"/>
    </location>
</feature>
<dbReference type="InterPro" id="IPR000700">
    <property type="entry name" value="PAS-assoc_C"/>
</dbReference>
<dbReference type="InterPro" id="IPR052163">
    <property type="entry name" value="DGC-Regulatory_Protein"/>
</dbReference>